<evidence type="ECO:0000256" key="1">
    <source>
        <dbReference type="ARBA" id="ARBA00023015"/>
    </source>
</evidence>
<dbReference type="InterPro" id="IPR009057">
    <property type="entry name" value="Homeodomain-like_sf"/>
</dbReference>
<name>A0ABW2RCC6_9BURK</name>
<keyword evidence="3" id="KW-0804">Transcription</keyword>
<comment type="caution">
    <text evidence="6">The sequence shown here is derived from an EMBL/GenBank/DDBJ whole genome shotgun (WGS) entry which is preliminary data.</text>
</comment>
<dbReference type="InterPro" id="IPR036271">
    <property type="entry name" value="Tet_transcr_reg_TetR-rel_C_sf"/>
</dbReference>
<dbReference type="PANTHER" id="PTHR47506">
    <property type="entry name" value="TRANSCRIPTIONAL REGULATORY PROTEIN"/>
    <property type="match status" value="1"/>
</dbReference>
<dbReference type="Gene3D" id="1.10.10.60">
    <property type="entry name" value="Homeodomain-like"/>
    <property type="match status" value="1"/>
</dbReference>
<evidence type="ECO:0000313" key="6">
    <source>
        <dbReference type="EMBL" id="MFC7435746.1"/>
    </source>
</evidence>
<dbReference type="InterPro" id="IPR011075">
    <property type="entry name" value="TetR_C"/>
</dbReference>
<keyword evidence="2 4" id="KW-0238">DNA-binding</keyword>
<dbReference type="PANTHER" id="PTHR47506:SF6">
    <property type="entry name" value="HTH-TYPE TRANSCRIPTIONAL REPRESSOR NEMR"/>
    <property type="match status" value="1"/>
</dbReference>
<feature type="DNA-binding region" description="H-T-H motif" evidence="4">
    <location>
        <begin position="32"/>
        <end position="51"/>
    </location>
</feature>
<reference evidence="7" key="1">
    <citation type="journal article" date="2019" name="Int. J. Syst. Evol. Microbiol.">
        <title>The Global Catalogue of Microorganisms (GCM) 10K type strain sequencing project: providing services to taxonomists for standard genome sequencing and annotation.</title>
        <authorList>
            <consortium name="The Broad Institute Genomics Platform"/>
            <consortium name="The Broad Institute Genome Sequencing Center for Infectious Disease"/>
            <person name="Wu L."/>
            <person name="Ma J."/>
        </authorList>
    </citation>
    <scope>NUCLEOTIDE SEQUENCE [LARGE SCALE GENOMIC DNA]</scope>
    <source>
        <strain evidence="7">CCUG 54518</strain>
    </source>
</reference>
<feature type="domain" description="HTH tetR-type" evidence="5">
    <location>
        <begin position="9"/>
        <end position="69"/>
    </location>
</feature>
<dbReference type="SUPFAM" id="SSF46689">
    <property type="entry name" value="Homeodomain-like"/>
    <property type="match status" value="1"/>
</dbReference>
<proteinExistence type="predicted"/>
<dbReference type="PROSITE" id="PS50977">
    <property type="entry name" value="HTH_TETR_2"/>
    <property type="match status" value="1"/>
</dbReference>
<evidence type="ECO:0000313" key="7">
    <source>
        <dbReference type="Proteomes" id="UP001596495"/>
    </source>
</evidence>
<dbReference type="SUPFAM" id="SSF48498">
    <property type="entry name" value="Tetracyclin repressor-like, C-terminal domain"/>
    <property type="match status" value="1"/>
</dbReference>
<dbReference type="InterPro" id="IPR001647">
    <property type="entry name" value="HTH_TetR"/>
</dbReference>
<accession>A0ABW2RCC6</accession>
<dbReference type="Gene3D" id="1.10.357.10">
    <property type="entry name" value="Tetracycline Repressor, domain 2"/>
    <property type="match status" value="1"/>
</dbReference>
<protein>
    <submittedName>
        <fullName evidence="6">TetR/AcrR family transcriptional regulator</fullName>
    </submittedName>
</protein>
<dbReference type="Proteomes" id="UP001596495">
    <property type="component" value="Unassembled WGS sequence"/>
</dbReference>
<evidence type="ECO:0000256" key="3">
    <source>
        <dbReference type="ARBA" id="ARBA00023163"/>
    </source>
</evidence>
<sequence length="200" mass="22457">MDAKTRKSELTRAAIIDAALELARSRGIAAISMRSIADSLQISKSGVFSRVGSIEALQQAVIEEYGRRFFAEVFLPAMKQPRGLPRLNAIMERWLQWFVSSDHTAGALHEAAAFSTDPMDAVIVAAIRDSLQSWVSTTRRTVVQAMQEGHLRADMDPDDLLYEMHSLLLGVLFVHAFLHDRKVVARCQRSYQRLISNYLP</sequence>
<evidence type="ECO:0000259" key="5">
    <source>
        <dbReference type="PROSITE" id="PS50977"/>
    </source>
</evidence>
<evidence type="ECO:0000256" key="2">
    <source>
        <dbReference type="ARBA" id="ARBA00023125"/>
    </source>
</evidence>
<dbReference type="Pfam" id="PF00440">
    <property type="entry name" value="TetR_N"/>
    <property type="match status" value="1"/>
</dbReference>
<keyword evidence="1" id="KW-0805">Transcription regulation</keyword>
<dbReference type="RefSeq" id="WP_382258899.1">
    <property type="nucleotide sequence ID" value="NZ_JBHTBX010000010.1"/>
</dbReference>
<dbReference type="EMBL" id="JBHTBX010000010">
    <property type="protein sequence ID" value="MFC7435746.1"/>
    <property type="molecule type" value="Genomic_DNA"/>
</dbReference>
<keyword evidence="7" id="KW-1185">Reference proteome</keyword>
<organism evidence="6 7">
    <name type="scientific">Hydrogenophaga bisanensis</name>
    <dbReference type="NCBI Taxonomy" id="439611"/>
    <lineage>
        <taxon>Bacteria</taxon>
        <taxon>Pseudomonadati</taxon>
        <taxon>Pseudomonadota</taxon>
        <taxon>Betaproteobacteria</taxon>
        <taxon>Burkholderiales</taxon>
        <taxon>Comamonadaceae</taxon>
        <taxon>Hydrogenophaga</taxon>
    </lineage>
</organism>
<dbReference type="Pfam" id="PF16925">
    <property type="entry name" value="TetR_C_13"/>
    <property type="match status" value="1"/>
</dbReference>
<gene>
    <name evidence="6" type="ORF">ACFQNJ_14620</name>
</gene>
<evidence type="ECO:0000256" key="4">
    <source>
        <dbReference type="PROSITE-ProRule" id="PRU00335"/>
    </source>
</evidence>